<name>A0AAP9T268_9GAMM</name>
<sequence length="471" mass="51482">MSSSTHHQQQLYKLALSEAHHAQLREHLFPGDGLEAAAIMVCAQSSTHRYVVNQILPVDHNSCRVRAPDRLSWPGTAIEDAIDLAEANSLSIILIHSHPGGTLEFSPLDDNSDYEAMPALFEASERSSILHGSAIMTPNGAIHARLYNRQLAIIPISAVHCAGDDLLTWQRTGHAGVMPTPMAFSAQMGRHLKHLTACIVGVSGTGSIVVEQLARLGFGRLILIDFDDIEFKNLNRIINTTLEDARHGIAKVERIASVIPLYRDDIEVLTLKGSIVSREAIELAGQADVLFCCVDSFEGRQLCDRIAAAFLQPLFDVAVTIPTRQTDSGPAIGEVCGRVDYVKPGGSTLADRGVYCPESLHREYLQQVAPAELDAQVAEGYIKGISDEAPSVISLNMRAASDCVMEFIARAYPFRQELNRERARTTFSIAAGEEEFMSETSFKRAPNPYLGRGLIEPLLGMPRFNTSGVRV</sequence>
<dbReference type="GO" id="GO:0061504">
    <property type="term" value="P:cyclic threonylcarbamoyladenosine biosynthetic process"/>
    <property type="evidence" value="ECO:0007669"/>
    <property type="project" value="TreeGrafter"/>
</dbReference>
<evidence type="ECO:0000256" key="5">
    <source>
        <dbReference type="ARBA" id="ARBA00023049"/>
    </source>
</evidence>
<dbReference type="Pfam" id="PF00899">
    <property type="entry name" value="ThiF"/>
    <property type="match status" value="1"/>
</dbReference>
<evidence type="ECO:0000313" key="8">
    <source>
        <dbReference type="EMBL" id="QKS26734.1"/>
    </source>
</evidence>
<dbReference type="RefSeq" id="WP_174788417.1">
    <property type="nucleotide sequence ID" value="NZ_CP054580.1"/>
</dbReference>
<evidence type="ECO:0000256" key="4">
    <source>
        <dbReference type="ARBA" id="ARBA00022833"/>
    </source>
</evidence>
<dbReference type="GO" id="GO:0061503">
    <property type="term" value="F:tRNA threonylcarbamoyladenosine dehydratase"/>
    <property type="evidence" value="ECO:0007669"/>
    <property type="project" value="TreeGrafter"/>
</dbReference>
<keyword evidence="3" id="KW-0378">Hydrolase</keyword>
<keyword evidence="8" id="KW-0808">Transferase</keyword>
<dbReference type="GO" id="GO:0046872">
    <property type="term" value="F:metal ion binding"/>
    <property type="evidence" value="ECO:0007669"/>
    <property type="project" value="UniProtKB-KW"/>
</dbReference>
<dbReference type="GO" id="GO:0016779">
    <property type="term" value="F:nucleotidyltransferase activity"/>
    <property type="evidence" value="ECO:0007669"/>
    <property type="project" value="UniProtKB-KW"/>
</dbReference>
<keyword evidence="5" id="KW-0482">Metalloprotease</keyword>
<evidence type="ECO:0000256" key="1">
    <source>
        <dbReference type="ARBA" id="ARBA00022670"/>
    </source>
</evidence>
<evidence type="ECO:0000313" key="9">
    <source>
        <dbReference type="Proteomes" id="UP000509761"/>
    </source>
</evidence>
<protein>
    <submittedName>
        <fullName evidence="8">Sulfur carrier protein ThiS adenylyltransferase</fullName>
        <ecNumber evidence="8">2.7.7.73</ecNumber>
    </submittedName>
</protein>
<accession>A0AAP9T268</accession>
<keyword evidence="1" id="KW-0645">Protease</keyword>
<dbReference type="Gene3D" id="3.40.50.720">
    <property type="entry name" value="NAD(P)-binding Rossmann-like Domain"/>
    <property type="match status" value="1"/>
</dbReference>
<dbReference type="AlphaFoldDB" id="A0AAP9T268"/>
<evidence type="ECO:0000256" key="2">
    <source>
        <dbReference type="ARBA" id="ARBA00022723"/>
    </source>
</evidence>
<dbReference type="Pfam" id="PF14464">
    <property type="entry name" value="Prok-JAB"/>
    <property type="match status" value="1"/>
</dbReference>
<dbReference type="InterPro" id="IPR035985">
    <property type="entry name" value="Ubiquitin-activating_enz"/>
</dbReference>
<feature type="domain" description="JAB" evidence="7">
    <location>
        <begin position="18"/>
        <end position="120"/>
    </location>
</feature>
<keyword evidence="8" id="KW-0548">Nucleotidyltransferase</keyword>
<organism evidence="8 9">
    <name type="scientific">Vreelandella titanicae</name>
    <dbReference type="NCBI Taxonomy" id="664683"/>
    <lineage>
        <taxon>Bacteria</taxon>
        <taxon>Pseudomonadati</taxon>
        <taxon>Pseudomonadota</taxon>
        <taxon>Gammaproteobacteria</taxon>
        <taxon>Oceanospirillales</taxon>
        <taxon>Halomonadaceae</taxon>
        <taxon>Vreelandella</taxon>
    </lineage>
</organism>
<dbReference type="GO" id="GO:0008641">
    <property type="term" value="F:ubiquitin-like modifier activating enzyme activity"/>
    <property type="evidence" value="ECO:0007669"/>
    <property type="project" value="InterPro"/>
</dbReference>
<evidence type="ECO:0000259" key="7">
    <source>
        <dbReference type="Pfam" id="PF14464"/>
    </source>
</evidence>
<feature type="domain" description="THIF-type NAD/FAD binding fold" evidence="6">
    <location>
        <begin position="189"/>
        <end position="319"/>
    </location>
</feature>
<dbReference type="InterPro" id="IPR045886">
    <property type="entry name" value="ThiF/MoeB/HesA"/>
</dbReference>
<evidence type="ECO:0000259" key="6">
    <source>
        <dbReference type="Pfam" id="PF00899"/>
    </source>
</evidence>
<keyword evidence="9" id="KW-1185">Reference proteome</keyword>
<dbReference type="InterPro" id="IPR028090">
    <property type="entry name" value="JAB_dom_prok"/>
</dbReference>
<reference evidence="8 9" key="1">
    <citation type="submission" date="2019-12" db="EMBL/GenBank/DDBJ databases">
        <title>Genome sequencing and assembly of endphytes of Porphyra tenera.</title>
        <authorList>
            <person name="Park J.M."/>
            <person name="Shin R."/>
            <person name="Jo S.H."/>
        </authorList>
    </citation>
    <scope>NUCLEOTIDE SEQUENCE [LARGE SCALE GENOMIC DNA]</scope>
    <source>
        <strain evidence="8 9">GPM3</strain>
    </source>
</reference>
<proteinExistence type="predicted"/>
<dbReference type="EMBL" id="CP054580">
    <property type="protein sequence ID" value="QKS26734.1"/>
    <property type="molecule type" value="Genomic_DNA"/>
</dbReference>
<keyword evidence="4" id="KW-0862">Zinc</keyword>
<gene>
    <name evidence="8" type="ORF">FX987_04550</name>
</gene>
<dbReference type="Proteomes" id="UP000509761">
    <property type="component" value="Chromosome"/>
</dbReference>
<evidence type="ECO:0000256" key="3">
    <source>
        <dbReference type="ARBA" id="ARBA00022801"/>
    </source>
</evidence>
<dbReference type="SUPFAM" id="SSF69572">
    <property type="entry name" value="Activating enzymes of the ubiquitin-like proteins"/>
    <property type="match status" value="1"/>
</dbReference>
<dbReference type="InterPro" id="IPR000594">
    <property type="entry name" value="ThiF_NAD_FAD-bd"/>
</dbReference>
<dbReference type="GO" id="GO:0008237">
    <property type="term" value="F:metallopeptidase activity"/>
    <property type="evidence" value="ECO:0007669"/>
    <property type="project" value="UniProtKB-KW"/>
</dbReference>
<dbReference type="PANTHER" id="PTHR43267">
    <property type="entry name" value="TRNA THREONYLCARBAMOYLADENOSINE DEHYDRATASE"/>
    <property type="match status" value="1"/>
</dbReference>
<dbReference type="EC" id="2.7.7.73" evidence="8"/>
<dbReference type="GO" id="GO:0006508">
    <property type="term" value="P:proteolysis"/>
    <property type="evidence" value="ECO:0007669"/>
    <property type="project" value="UniProtKB-KW"/>
</dbReference>
<keyword evidence="2" id="KW-0479">Metal-binding</keyword>
<dbReference type="PANTHER" id="PTHR43267:SF1">
    <property type="entry name" value="TRNA THREONYLCARBAMOYLADENOSINE DEHYDRATASE"/>
    <property type="match status" value="1"/>
</dbReference>